<evidence type="ECO:0000313" key="7">
    <source>
        <dbReference type="EMBL" id="RDW69376.1"/>
    </source>
</evidence>
<keyword evidence="1 2" id="KW-0597">Phosphoprotein</keyword>
<dbReference type="PROSITE" id="PS50109">
    <property type="entry name" value="HIS_KIN"/>
    <property type="match status" value="1"/>
</dbReference>
<keyword evidence="8" id="KW-1185">Reference proteome</keyword>
<dbReference type="CDD" id="cd16922">
    <property type="entry name" value="HATPase_EvgS-ArcB-TorS-like"/>
    <property type="match status" value="1"/>
</dbReference>
<dbReference type="EMBL" id="PDLM01000009">
    <property type="protein sequence ID" value="RDW69376.1"/>
    <property type="molecule type" value="Genomic_DNA"/>
</dbReference>
<dbReference type="Gene3D" id="3.30.450.20">
    <property type="entry name" value="PAS domain"/>
    <property type="match status" value="2"/>
</dbReference>
<dbReference type="Proteomes" id="UP000256645">
    <property type="component" value="Unassembled WGS sequence"/>
</dbReference>
<evidence type="ECO:0000259" key="6">
    <source>
        <dbReference type="PROSITE" id="PS50112"/>
    </source>
</evidence>
<dbReference type="PANTHER" id="PTHR43719:SF30">
    <property type="entry name" value="TWO-COMPONENT SYSTEM RESPONSE REGULATOR"/>
    <property type="match status" value="1"/>
</dbReference>
<feature type="compositionally biased region" description="Low complexity" evidence="3">
    <location>
        <begin position="214"/>
        <end position="224"/>
    </location>
</feature>
<dbReference type="InterPro" id="IPR004358">
    <property type="entry name" value="Sig_transdc_His_kin-like_C"/>
</dbReference>
<dbReference type="SUPFAM" id="SSF55874">
    <property type="entry name" value="ATPase domain of HSP90 chaperone/DNA topoisomerase II/histidine kinase"/>
    <property type="match status" value="1"/>
</dbReference>
<dbReference type="Gene3D" id="3.30.565.10">
    <property type="entry name" value="Histidine kinase-like ATPase, C-terminal domain"/>
    <property type="match status" value="1"/>
</dbReference>
<dbReference type="Pfam" id="PF26131">
    <property type="entry name" value="PAS-like"/>
    <property type="match status" value="1"/>
</dbReference>
<dbReference type="STRING" id="1849047.A0A3D8R5U5"/>
<dbReference type="PROSITE" id="PS50110">
    <property type="entry name" value="RESPONSE_REGULATORY"/>
    <property type="match status" value="1"/>
</dbReference>
<dbReference type="SMART" id="SM00091">
    <property type="entry name" value="PAS"/>
    <property type="match status" value="2"/>
</dbReference>
<dbReference type="InterPro" id="IPR005467">
    <property type="entry name" value="His_kinase_dom"/>
</dbReference>
<dbReference type="SUPFAM" id="SSF55785">
    <property type="entry name" value="PYP-like sensor domain (PAS domain)"/>
    <property type="match status" value="2"/>
</dbReference>
<dbReference type="InterPro" id="IPR036890">
    <property type="entry name" value="HATPase_C_sf"/>
</dbReference>
<dbReference type="GO" id="GO:0000160">
    <property type="term" value="P:phosphorelay signal transduction system"/>
    <property type="evidence" value="ECO:0007669"/>
    <property type="project" value="InterPro"/>
</dbReference>
<dbReference type="SUPFAM" id="SSF55781">
    <property type="entry name" value="GAF domain-like"/>
    <property type="match status" value="1"/>
</dbReference>
<dbReference type="CDD" id="cd00130">
    <property type="entry name" value="PAS"/>
    <property type="match status" value="2"/>
</dbReference>
<evidence type="ECO:0000256" key="1">
    <source>
        <dbReference type="ARBA" id="ARBA00022553"/>
    </source>
</evidence>
<dbReference type="SUPFAM" id="SSF52172">
    <property type="entry name" value="CheY-like"/>
    <property type="match status" value="1"/>
</dbReference>
<dbReference type="InterPro" id="IPR050956">
    <property type="entry name" value="2C_system_His_kinase"/>
</dbReference>
<evidence type="ECO:0000256" key="2">
    <source>
        <dbReference type="PROSITE-ProRule" id="PRU00169"/>
    </source>
</evidence>
<evidence type="ECO:0000256" key="3">
    <source>
        <dbReference type="SAM" id="MobiDB-lite"/>
    </source>
</evidence>
<dbReference type="InterPro" id="IPR035965">
    <property type="entry name" value="PAS-like_dom_sf"/>
</dbReference>
<dbReference type="PANTHER" id="PTHR43719">
    <property type="entry name" value="TWO-COMPONENT HISTIDINE KINASE"/>
    <property type="match status" value="1"/>
</dbReference>
<feature type="domain" description="Response regulatory" evidence="5">
    <location>
        <begin position="1196"/>
        <end position="1327"/>
    </location>
</feature>
<dbReference type="Pfam" id="PF00072">
    <property type="entry name" value="Response_reg"/>
    <property type="match status" value="1"/>
</dbReference>
<dbReference type="InterPro" id="IPR000014">
    <property type="entry name" value="PAS"/>
</dbReference>
<evidence type="ECO:0000259" key="5">
    <source>
        <dbReference type="PROSITE" id="PS50110"/>
    </source>
</evidence>
<dbReference type="InterPro" id="IPR058846">
    <property type="entry name" value="PAS-like"/>
</dbReference>
<reference evidence="7 8" key="1">
    <citation type="journal article" date="2018" name="IMA Fungus">
        <title>IMA Genome-F 9: Draft genome sequence of Annulohypoxylon stygium, Aspergillus mulundensis, Berkeleyomyces basicola (syn. Thielaviopsis basicola), Ceratocystis smalleyi, two Cercospora beticola strains, Coleophoma cylindrospora, Fusarium fracticaudum, Phialophora cf. hyalina, and Morchella septimelata.</title>
        <authorList>
            <person name="Wingfield B.D."/>
            <person name="Bills G.F."/>
            <person name="Dong Y."/>
            <person name="Huang W."/>
            <person name="Nel W.J."/>
            <person name="Swalarsk-Parry B.S."/>
            <person name="Vaghefi N."/>
            <person name="Wilken P.M."/>
            <person name="An Z."/>
            <person name="de Beer Z.W."/>
            <person name="De Vos L."/>
            <person name="Chen L."/>
            <person name="Duong T.A."/>
            <person name="Gao Y."/>
            <person name="Hammerbacher A."/>
            <person name="Kikkert J.R."/>
            <person name="Li Y."/>
            <person name="Li H."/>
            <person name="Li K."/>
            <person name="Li Q."/>
            <person name="Liu X."/>
            <person name="Ma X."/>
            <person name="Naidoo K."/>
            <person name="Pethybridge S.J."/>
            <person name="Sun J."/>
            <person name="Steenkamp E.T."/>
            <person name="van der Nest M.A."/>
            <person name="van Wyk S."/>
            <person name="Wingfield M.J."/>
            <person name="Xiong C."/>
            <person name="Yue Q."/>
            <person name="Zhang X."/>
        </authorList>
    </citation>
    <scope>NUCLEOTIDE SEQUENCE [LARGE SCALE GENOMIC DNA]</scope>
    <source>
        <strain evidence="7 8">BP6252</strain>
    </source>
</reference>
<dbReference type="OrthoDB" id="60033at2759"/>
<dbReference type="Pfam" id="PF13188">
    <property type="entry name" value="PAS_8"/>
    <property type="match status" value="2"/>
</dbReference>
<evidence type="ECO:0000259" key="4">
    <source>
        <dbReference type="PROSITE" id="PS50109"/>
    </source>
</evidence>
<feature type="domain" description="PAS" evidence="6">
    <location>
        <begin position="760"/>
        <end position="832"/>
    </location>
</feature>
<dbReference type="InterPro" id="IPR011006">
    <property type="entry name" value="CheY-like_superfamily"/>
</dbReference>
<feature type="region of interest" description="Disordered" evidence="3">
    <location>
        <begin position="191"/>
        <end position="224"/>
    </location>
</feature>
<protein>
    <submittedName>
        <fullName evidence="7">Uncharacterized protein</fullName>
    </submittedName>
</protein>
<feature type="region of interest" description="Disordered" evidence="3">
    <location>
        <begin position="1"/>
        <end position="62"/>
    </location>
</feature>
<dbReference type="Pfam" id="PF02518">
    <property type="entry name" value="HATPase_c"/>
    <property type="match status" value="1"/>
</dbReference>
<dbReference type="PRINTS" id="PR00344">
    <property type="entry name" value="BCTRLSENSOR"/>
</dbReference>
<feature type="modified residue" description="4-aspartylphosphate" evidence="2">
    <location>
        <position position="1256"/>
    </location>
</feature>
<comment type="caution">
    <text evidence="7">The sequence shown here is derived from an EMBL/GenBank/DDBJ whole genome shotgun (WGS) entry which is preliminary data.</text>
</comment>
<dbReference type="CDD" id="cd17546">
    <property type="entry name" value="REC_hyHK_CKI1_RcsC-like"/>
    <property type="match status" value="1"/>
</dbReference>
<feature type="compositionally biased region" description="Basic residues" evidence="3">
    <location>
        <begin position="1"/>
        <end position="10"/>
    </location>
</feature>
<dbReference type="PROSITE" id="PS50112">
    <property type="entry name" value="PAS"/>
    <property type="match status" value="1"/>
</dbReference>
<dbReference type="SMART" id="SM00387">
    <property type="entry name" value="HATPase_c"/>
    <property type="match status" value="1"/>
</dbReference>
<dbReference type="InterPro" id="IPR001789">
    <property type="entry name" value="Sig_transdc_resp-reg_receiver"/>
</dbReference>
<feature type="compositionally biased region" description="Polar residues" evidence="3">
    <location>
        <begin position="53"/>
        <end position="62"/>
    </location>
</feature>
<feature type="compositionally biased region" description="Basic and acidic residues" evidence="3">
    <location>
        <begin position="40"/>
        <end position="52"/>
    </location>
</feature>
<feature type="domain" description="Histidine kinase" evidence="4">
    <location>
        <begin position="926"/>
        <end position="1137"/>
    </location>
</feature>
<dbReference type="GO" id="GO:0016772">
    <property type="term" value="F:transferase activity, transferring phosphorus-containing groups"/>
    <property type="evidence" value="ECO:0007669"/>
    <property type="project" value="InterPro"/>
</dbReference>
<organism evidence="7 8">
    <name type="scientific">Coleophoma cylindrospora</name>
    <dbReference type="NCBI Taxonomy" id="1849047"/>
    <lineage>
        <taxon>Eukaryota</taxon>
        <taxon>Fungi</taxon>
        <taxon>Dikarya</taxon>
        <taxon>Ascomycota</taxon>
        <taxon>Pezizomycotina</taxon>
        <taxon>Leotiomycetes</taxon>
        <taxon>Helotiales</taxon>
        <taxon>Dermateaceae</taxon>
        <taxon>Coleophoma</taxon>
    </lineage>
</organism>
<gene>
    <name evidence="7" type="ORF">BP6252_08396</name>
</gene>
<dbReference type="SMART" id="SM00448">
    <property type="entry name" value="REC"/>
    <property type="match status" value="1"/>
</dbReference>
<proteinExistence type="predicted"/>
<accession>A0A3D8R5U5</accession>
<evidence type="ECO:0000313" key="8">
    <source>
        <dbReference type="Proteomes" id="UP000256645"/>
    </source>
</evidence>
<dbReference type="Gene3D" id="3.40.50.2300">
    <property type="match status" value="1"/>
</dbReference>
<sequence length="1335" mass="148996">MSSRAKKSLKLTKQGSPGMPNEHPATPPANEDYDMAEPGRQQRYDGDGHESSSEPNQQLTPSFPTLDVATFLSADPRPAIVFDLGVDFGLNSEPVYANAAFRAIDSLVAELQKDPELLLSPEGTRFDFRSWIKRTETPSSFQYHGLLWTAFVFQQRWKVISGSPSISTKLGATNKALPTPDTERNLTLNMSDAASSRPGLSRTASYEDTDTTGISSPSISSSVSSSLATPDWTVDNPKGELSLHVQFARTIDWGKTSLGPMQSWSKEFRQLANKLMADPHPAAMFYGEELTVIYNEPYAFGVAGRKHPRLMGTNFKGEFKELWDGVAEIFLECRKTGIGRAQVDQMLPIERYGFLEETFFCWSLVPLYAGESTLQGLWNQPFETTRSTLNNRRMSTLMTLSEETSLAKTVSSFWQLILKPLEENEYDVPFALLYSVVDDVDIDEGSSISSESSHTMKSCILEGALGVPEGHDAAPTKLDLKRARGGFIPAFRDAMRTREPSLLNIIDGTLKQSLIEGFNWRGFGEPCKQAVVCPIRPTTGENVLGFLVLGINPRRPYDRDYQTFVRLLIRQLATSLASVTLFEEEIRRGTTAAEAAALERLKLSEELAVQRSRLQRMAEVSPVGMFSIDPQGLLLEANDRWFHMTAHPMNTTYAKSWMDVVMDESRPDVEYGWQRLTVQKLPWECELKLKKPWHDPTTGALVDHWVLLAAQPEFTPEGDLKTVMGSITDITLQKRSAEDALTRAKLSEELLLRTQEAKESEENFKRFADICPGGLFVMNAEQRITYANTRWHTITGSELAVTSGATLSWSEVLHEDDLPLFNSKWDEMITKHKMVTAEVRMRTPVEVDLGSSSQVIERWILASVLPEIGADDSLMSLMGCADGISTSLTEYQTSKDNLDESLIELFKDSIEAAETIQLCAQHQKSIVDDILTISKLDSDLLLITPVSVQPISVVRQSLKMFVAECQMNHINMNFHIDESFNTLKVDNVMLDSSRLLQVLINLLTNAIKFTKSEAHRSINVSISAHLQPPEERNSKFKYFPTKKARLDVTASSDWGTGEILFLRFEVQDTGCGLTPDEVKLLFTRFSQASPRTHVRYGGSGLGLFISRQLTELQGGEIGVASEAGVGSTFAFYVKSRRATHDKDPSEMEYRLRIDLQDNARPPTTDVASVKRQSLKYVEPEGQPKSEATPLNPNSLYVLIVEDNLVNQKILAAQIRKLGCTVYVANHGGEALDLLQETRFYKGKEIDGKELSVILMDLEMPIMDGLTCVRKIREMEVQGEIVGHVPVIAVTANARGEQIATAKDSGMDDVIPKPFRIRQLMPKIEVLLEKTRAMAG</sequence>
<name>A0A3D8R5U5_9HELO</name>
<dbReference type="InterPro" id="IPR003594">
    <property type="entry name" value="HATPase_dom"/>
</dbReference>